<dbReference type="InterPro" id="IPR037132">
    <property type="entry name" value="N_Gln_amidohydro_ab_roll_sf"/>
</dbReference>
<evidence type="ECO:0000256" key="8">
    <source>
        <dbReference type="RuleBase" id="RU367082"/>
    </source>
</evidence>
<proteinExistence type="inferred from homology"/>
<dbReference type="Proteomes" id="UP001054252">
    <property type="component" value="Unassembled WGS sequence"/>
</dbReference>
<evidence type="ECO:0000313" key="10">
    <source>
        <dbReference type="EMBL" id="GKV52930.1"/>
    </source>
</evidence>
<dbReference type="GO" id="GO:0008418">
    <property type="term" value="F:protein-N-terminal asparagine amidohydrolase activity"/>
    <property type="evidence" value="ECO:0007669"/>
    <property type="project" value="UniProtKB-UniRule"/>
</dbReference>
<dbReference type="GO" id="GO:0005829">
    <property type="term" value="C:cytosol"/>
    <property type="evidence" value="ECO:0007669"/>
    <property type="project" value="TreeGrafter"/>
</dbReference>
<dbReference type="PANTHER" id="PTHR13035:SF0">
    <property type="entry name" value="PROTEIN N-TERMINAL GLUTAMINE AMIDOHYDROLASE"/>
    <property type="match status" value="1"/>
</dbReference>
<name>A0AAV5MSY5_9ROSI</name>
<accession>A0AAV5MSY5</accession>
<evidence type="ECO:0000259" key="9">
    <source>
        <dbReference type="Pfam" id="PF09764"/>
    </source>
</evidence>
<evidence type="ECO:0000256" key="5">
    <source>
        <dbReference type="ARBA" id="ARBA00022801"/>
    </source>
</evidence>
<dbReference type="EMBL" id="BPVZ01000946">
    <property type="protein sequence ID" value="GKV52930.1"/>
    <property type="molecule type" value="Genomic_DNA"/>
</dbReference>
<evidence type="ECO:0000256" key="2">
    <source>
        <dbReference type="ARBA" id="ARBA00011245"/>
    </source>
</evidence>
<dbReference type="AlphaFoldDB" id="A0AAV5MSY5"/>
<reference evidence="10 11" key="1">
    <citation type="journal article" date="2021" name="Commun. Biol.">
        <title>The genome of Shorea leprosula (Dipterocarpaceae) highlights the ecological relevance of drought in aseasonal tropical rainforests.</title>
        <authorList>
            <person name="Ng K.K.S."/>
            <person name="Kobayashi M.J."/>
            <person name="Fawcett J.A."/>
            <person name="Hatakeyama M."/>
            <person name="Paape T."/>
            <person name="Ng C.H."/>
            <person name="Ang C.C."/>
            <person name="Tnah L.H."/>
            <person name="Lee C.T."/>
            <person name="Nishiyama T."/>
            <person name="Sese J."/>
            <person name="O'Brien M.J."/>
            <person name="Copetti D."/>
            <person name="Mohd Noor M.I."/>
            <person name="Ong R.C."/>
            <person name="Putra M."/>
            <person name="Sireger I.Z."/>
            <person name="Indrioko S."/>
            <person name="Kosugi Y."/>
            <person name="Izuno A."/>
            <person name="Isagi Y."/>
            <person name="Lee S.L."/>
            <person name="Shimizu K.K."/>
        </authorList>
    </citation>
    <scope>NUCLEOTIDE SEQUENCE [LARGE SCALE GENOMIC DNA]</scope>
    <source>
        <strain evidence="10">214</strain>
    </source>
</reference>
<sequence>MATSNLEASSTDVSQFNHTPFYCEENVYLLCKKLCANGVADAQGSDLFVVFIANEKKQIPLWHQKASNRADGIILWDYHVICIQRKRDGDSHLVWDLDSSLPFPSPLATYVSETIRPSFQLFSEYQRFFRVVHAPIFLRCFASDRRHMRDSAGNWIAEPPAYESIVAEGKCIRKP</sequence>
<comment type="catalytic activity">
    <reaction evidence="7 8">
        <text>N-terminal L-glutaminyl-[protein] + H2O = N-terminal L-glutamyl-[protein] + NH4(+)</text>
        <dbReference type="Rhea" id="RHEA:50680"/>
        <dbReference type="Rhea" id="RHEA-COMP:12668"/>
        <dbReference type="Rhea" id="RHEA-COMP:12777"/>
        <dbReference type="ChEBI" id="CHEBI:15377"/>
        <dbReference type="ChEBI" id="CHEBI:28938"/>
        <dbReference type="ChEBI" id="CHEBI:64721"/>
        <dbReference type="ChEBI" id="CHEBI:64722"/>
        <dbReference type="EC" id="3.5.1.122"/>
    </reaction>
</comment>
<evidence type="ECO:0000256" key="7">
    <source>
        <dbReference type="ARBA" id="ARBA00048768"/>
    </source>
</evidence>
<evidence type="ECO:0000256" key="3">
    <source>
        <dbReference type="ARBA" id="ARBA00012718"/>
    </source>
</evidence>
<dbReference type="PANTHER" id="PTHR13035">
    <property type="entry name" value="PROTEIN N-TERMINAL GLUTAMINE AMIDOHYDROLASE"/>
    <property type="match status" value="1"/>
</dbReference>
<comment type="subunit">
    <text evidence="2 8">Monomer.</text>
</comment>
<comment type="caution">
    <text evidence="10">The sequence shown here is derived from an EMBL/GenBank/DDBJ whole genome shotgun (WGS) entry which is preliminary data.</text>
</comment>
<evidence type="ECO:0000256" key="1">
    <source>
        <dbReference type="ARBA" id="ARBA00008985"/>
    </source>
</evidence>
<feature type="domain" description="Protein N-terminal glutamine amidohydrolase alpha beta roll" evidence="9">
    <location>
        <begin position="18"/>
        <end position="168"/>
    </location>
</feature>
<dbReference type="InterPro" id="IPR023128">
    <property type="entry name" value="Prot_N_Gln_amidohydro_ab_roll"/>
</dbReference>
<comment type="similarity">
    <text evidence="1 8">Belongs to the NTAQ1 family.</text>
</comment>
<dbReference type="GO" id="GO:0005634">
    <property type="term" value="C:nucleus"/>
    <property type="evidence" value="ECO:0007669"/>
    <property type="project" value="TreeGrafter"/>
</dbReference>
<dbReference type="Pfam" id="PF09764">
    <property type="entry name" value="Nt_Gln_amidase"/>
    <property type="match status" value="1"/>
</dbReference>
<keyword evidence="11" id="KW-1185">Reference proteome</keyword>
<dbReference type="FunFam" id="3.10.620.10:FF:000001">
    <property type="entry name" value="Blast:Protein N-terminal glutamine amidohydrolase"/>
    <property type="match status" value="1"/>
</dbReference>
<gene>
    <name evidence="10" type="ORF">SLEP1_g59481</name>
</gene>
<protein>
    <recommendedName>
        <fullName evidence="4 8">Protein N-terminal glutamine amidohydrolase</fullName>
        <ecNumber evidence="3 8">3.5.1.122</ecNumber>
    </recommendedName>
    <alternativeName>
        <fullName evidence="6 8">Protein NH2-terminal glutamine deamidase</fullName>
    </alternativeName>
</protein>
<evidence type="ECO:0000313" key="11">
    <source>
        <dbReference type="Proteomes" id="UP001054252"/>
    </source>
</evidence>
<organism evidence="10 11">
    <name type="scientific">Rubroshorea leprosula</name>
    <dbReference type="NCBI Taxonomy" id="152421"/>
    <lineage>
        <taxon>Eukaryota</taxon>
        <taxon>Viridiplantae</taxon>
        <taxon>Streptophyta</taxon>
        <taxon>Embryophyta</taxon>
        <taxon>Tracheophyta</taxon>
        <taxon>Spermatophyta</taxon>
        <taxon>Magnoliopsida</taxon>
        <taxon>eudicotyledons</taxon>
        <taxon>Gunneridae</taxon>
        <taxon>Pentapetalae</taxon>
        <taxon>rosids</taxon>
        <taxon>malvids</taxon>
        <taxon>Malvales</taxon>
        <taxon>Dipterocarpaceae</taxon>
        <taxon>Rubroshorea</taxon>
    </lineage>
</organism>
<comment type="function">
    <text evidence="8">Mediates the side-chain deamidation of N-terminal glutamine residues to glutamate, an important step in N-end rule pathway of protein degradation. Conversion of the resulting N-terminal glutamine to glutamate renders the protein susceptible to arginylation, polyubiquitination and degradation as specified by the N-end rule. Does not act on substrates with internal or C-terminal glutamine and does not act on non-glutamine residues in any position.</text>
</comment>
<dbReference type="EC" id="3.5.1.122" evidence="3 8"/>
<evidence type="ECO:0000256" key="4">
    <source>
        <dbReference type="ARBA" id="ARBA00021247"/>
    </source>
</evidence>
<dbReference type="InterPro" id="IPR039733">
    <property type="entry name" value="NTAQ1"/>
</dbReference>
<evidence type="ECO:0000256" key="6">
    <source>
        <dbReference type="ARBA" id="ARBA00029677"/>
    </source>
</evidence>
<keyword evidence="5 8" id="KW-0378">Hydrolase</keyword>
<dbReference type="GO" id="GO:0070773">
    <property type="term" value="F:protein-N-terminal glutamine amidohydrolase activity"/>
    <property type="evidence" value="ECO:0007669"/>
    <property type="project" value="UniProtKB-UniRule"/>
</dbReference>
<dbReference type="Gene3D" id="3.10.620.10">
    <property type="entry name" value="Protein N-terminal glutamine amidohydrolase, alpha beta roll"/>
    <property type="match status" value="1"/>
</dbReference>